<dbReference type="SMART" id="SM00732">
    <property type="entry name" value="YqgFc"/>
    <property type="match status" value="1"/>
</dbReference>
<dbReference type="GO" id="GO:0016788">
    <property type="term" value="F:hydrolase activity, acting on ester bonds"/>
    <property type="evidence" value="ECO:0007669"/>
    <property type="project" value="UniProtKB-UniRule"/>
</dbReference>
<dbReference type="PANTHER" id="PTHR33317">
    <property type="entry name" value="POLYNUCLEOTIDYL TRANSFERASE, RIBONUCLEASE H-LIKE SUPERFAMILY PROTEIN"/>
    <property type="match status" value="1"/>
</dbReference>
<dbReference type="InterPro" id="IPR012337">
    <property type="entry name" value="RNaseH-like_sf"/>
</dbReference>
<name>A0A318U4K0_9BACT</name>
<proteinExistence type="inferred from homology"/>
<evidence type="ECO:0000256" key="4">
    <source>
        <dbReference type="ARBA" id="ARBA00022801"/>
    </source>
</evidence>
<gene>
    <name evidence="7" type="ORF">BCF88_1085</name>
</gene>
<comment type="subcellular location">
    <subcellularLocation>
        <location evidence="5">Cytoplasm</location>
    </subcellularLocation>
</comment>
<evidence type="ECO:0000259" key="6">
    <source>
        <dbReference type="SMART" id="SM00732"/>
    </source>
</evidence>
<dbReference type="GO" id="GO:0005829">
    <property type="term" value="C:cytosol"/>
    <property type="evidence" value="ECO:0007669"/>
    <property type="project" value="TreeGrafter"/>
</dbReference>
<dbReference type="EMBL" id="QKLP01000008">
    <property type="protein sequence ID" value="PYF42599.1"/>
    <property type="molecule type" value="Genomic_DNA"/>
</dbReference>
<dbReference type="Gene3D" id="3.30.420.140">
    <property type="entry name" value="YqgF/RNase H-like domain"/>
    <property type="match status" value="1"/>
</dbReference>
<keyword evidence="4 5" id="KW-0378">Hydrolase</keyword>
<dbReference type="InterPro" id="IPR005227">
    <property type="entry name" value="YqgF"/>
</dbReference>
<sequence length="144" mass="16664">MRKLALDLGTKTCGFAISDLNASISFALETLKFEEWHFIDVIKKIEFFLYESQYKNEIDCIVLGYPLRMDLSKSPRTFMVEKFKKRLEAIIPIEIVLQDERQSTIAAENILFEAGLNGKQRKQKKDALAAQIILEDFLKKESNK</sequence>
<evidence type="ECO:0000256" key="2">
    <source>
        <dbReference type="ARBA" id="ARBA00022517"/>
    </source>
</evidence>
<dbReference type="RefSeq" id="WP_002881991.1">
    <property type="nucleotide sequence ID" value="NZ_CP190015.1"/>
</dbReference>
<dbReference type="NCBIfam" id="TIGR00250">
    <property type="entry name" value="RNAse_H_YqgF"/>
    <property type="match status" value="1"/>
</dbReference>
<dbReference type="GO" id="GO:0004518">
    <property type="term" value="F:nuclease activity"/>
    <property type="evidence" value="ECO:0007669"/>
    <property type="project" value="UniProtKB-KW"/>
</dbReference>
<evidence type="ECO:0000313" key="7">
    <source>
        <dbReference type="EMBL" id="PYF42599.1"/>
    </source>
</evidence>
<dbReference type="PANTHER" id="PTHR33317:SF4">
    <property type="entry name" value="POLYNUCLEOTIDYL TRANSFERASE, RIBONUCLEASE H-LIKE SUPERFAMILY PROTEIN"/>
    <property type="match status" value="1"/>
</dbReference>
<keyword evidence="1 5" id="KW-0963">Cytoplasm</keyword>
<dbReference type="EC" id="3.1.-.-" evidence="5"/>
<comment type="caution">
    <text evidence="7">The sequence shown here is derived from an EMBL/GenBank/DDBJ whole genome shotgun (WGS) entry which is preliminary data.</text>
</comment>
<dbReference type="Proteomes" id="UP000247715">
    <property type="component" value="Unassembled WGS sequence"/>
</dbReference>
<keyword evidence="2 5" id="KW-0690">Ribosome biogenesis</keyword>
<feature type="domain" description="YqgF/RNase H-like" evidence="6">
    <location>
        <begin position="1"/>
        <end position="107"/>
    </location>
</feature>
<protein>
    <recommendedName>
        <fullName evidence="5">Putative pre-16S rRNA nuclease</fullName>
        <ecNumber evidence="5">3.1.-.-</ecNumber>
    </recommendedName>
</protein>
<evidence type="ECO:0000256" key="3">
    <source>
        <dbReference type="ARBA" id="ARBA00022722"/>
    </source>
</evidence>
<dbReference type="Pfam" id="PF03652">
    <property type="entry name" value="RuvX"/>
    <property type="match status" value="1"/>
</dbReference>
<evidence type="ECO:0000256" key="5">
    <source>
        <dbReference type="HAMAP-Rule" id="MF_00651"/>
    </source>
</evidence>
<dbReference type="InterPro" id="IPR037027">
    <property type="entry name" value="YqgF/RNaseH-like_dom_sf"/>
</dbReference>
<reference evidence="7 8" key="1">
    <citation type="submission" date="2018-06" db="EMBL/GenBank/DDBJ databases">
        <title>Genomic Encyclopedia of Archaeal and Bacterial Type Strains, Phase II (KMG-II): from individual species to whole genera.</title>
        <authorList>
            <person name="Goeker M."/>
        </authorList>
    </citation>
    <scope>NUCLEOTIDE SEQUENCE [LARGE SCALE GENOMIC DNA]</scope>
    <source>
        <strain evidence="7 8">ATCC 29103</strain>
    </source>
</reference>
<accession>A0A318U4K0</accession>
<evidence type="ECO:0000256" key="1">
    <source>
        <dbReference type="ARBA" id="ARBA00022490"/>
    </source>
</evidence>
<evidence type="ECO:0000313" key="8">
    <source>
        <dbReference type="Proteomes" id="UP000247715"/>
    </source>
</evidence>
<organism evidence="7 8">
    <name type="scientific">Metamycoplasma alkalescens</name>
    <dbReference type="NCBI Taxonomy" id="45363"/>
    <lineage>
        <taxon>Bacteria</taxon>
        <taxon>Bacillati</taxon>
        <taxon>Mycoplasmatota</taxon>
        <taxon>Mycoplasmoidales</taxon>
        <taxon>Metamycoplasmataceae</taxon>
        <taxon>Metamycoplasma</taxon>
    </lineage>
</organism>
<dbReference type="InterPro" id="IPR006641">
    <property type="entry name" value="YqgF/RNaseH-like_dom"/>
</dbReference>
<comment type="function">
    <text evidence="5">Could be a nuclease involved in processing of the 5'-end of pre-16S rRNA.</text>
</comment>
<dbReference type="CDD" id="cd16964">
    <property type="entry name" value="YqgF"/>
    <property type="match status" value="1"/>
</dbReference>
<comment type="similarity">
    <text evidence="5">Belongs to the YqgF HJR family.</text>
</comment>
<dbReference type="HAMAP" id="MF_00651">
    <property type="entry name" value="Nuclease_YqgF"/>
    <property type="match status" value="1"/>
</dbReference>
<dbReference type="AlphaFoldDB" id="A0A318U4K0"/>
<keyword evidence="3 5" id="KW-0540">Nuclease</keyword>
<dbReference type="SUPFAM" id="SSF53098">
    <property type="entry name" value="Ribonuclease H-like"/>
    <property type="match status" value="1"/>
</dbReference>
<dbReference type="GO" id="GO:0000967">
    <property type="term" value="P:rRNA 5'-end processing"/>
    <property type="evidence" value="ECO:0007669"/>
    <property type="project" value="UniProtKB-UniRule"/>
</dbReference>